<dbReference type="GO" id="GO:0016020">
    <property type="term" value="C:membrane"/>
    <property type="evidence" value="ECO:0007669"/>
    <property type="project" value="UniProtKB-SubCell"/>
</dbReference>
<name>A0A1J1LIM0_9CYAN</name>
<feature type="transmembrane region" description="Helical" evidence="5">
    <location>
        <begin position="12"/>
        <end position="31"/>
    </location>
</feature>
<proteinExistence type="predicted"/>
<sequence>MTIENRRLSAGQIILAIIYILIIPLLLLLFSGDWLWLEGWIFGVWLIIISGVTAIYLYRKDPELLVERFKQPGSDNQKVWDQYFLYGFELLFLAWIIIMPLDSKRYQWTTNFPWELKILGGIGLLISFFFLYRAFTDNTFLSPLVRIQTERNHHVVSTGVYGFVRHPMYLGAIFLFLGTPILLGSQYGVLIGVIISLLLVARIRGEEKMLVEELEGYQDYTNQVKYRLIPLIW</sequence>
<feature type="transmembrane region" description="Helical" evidence="5">
    <location>
        <begin position="79"/>
        <end position="98"/>
    </location>
</feature>
<gene>
    <name evidence="6" type="ORF">PL9214430042</name>
</gene>
<dbReference type="EMBL" id="CZDF01000148">
    <property type="protein sequence ID" value="CUR32070.1"/>
    <property type="molecule type" value="Genomic_DNA"/>
</dbReference>
<dbReference type="GO" id="GO:0032259">
    <property type="term" value="P:methylation"/>
    <property type="evidence" value="ECO:0007669"/>
    <property type="project" value="UniProtKB-KW"/>
</dbReference>
<keyword evidence="7" id="KW-1185">Reference proteome</keyword>
<accession>A0A1J1LIM0</accession>
<dbReference type="Pfam" id="PF04140">
    <property type="entry name" value="ICMT"/>
    <property type="match status" value="1"/>
</dbReference>
<feature type="transmembrane region" description="Helical" evidence="5">
    <location>
        <begin position="118"/>
        <end position="135"/>
    </location>
</feature>
<dbReference type="PANTHER" id="PTHR43847">
    <property type="entry name" value="BLL3993 PROTEIN"/>
    <property type="match status" value="1"/>
</dbReference>
<dbReference type="GO" id="GO:0004671">
    <property type="term" value="F:protein C-terminal S-isoprenylcysteine carboxyl O-methyltransferase activity"/>
    <property type="evidence" value="ECO:0007669"/>
    <property type="project" value="InterPro"/>
</dbReference>
<evidence type="ECO:0000313" key="6">
    <source>
        <dbReference type="EMBL" id="CUR32070.1"/>
    </source>
</evidence>
<comment type="subcellular location">
    <subcellularLocation>
        <location evidence="1">Membrane</location>
        <topology evidence="1">Multi-pass membrane protein</topology>
    </subcellularLocation>
</comment>
<evidence type="ECO:0000256" key="3">
    <source>
        <dbReference type="ARBA" id="ARBA00022989"/>
    </source>
</evidence>
<keyword evidence="6" id="KW-0489">Methyltransferase</keyword>
<reference evidence="7" key="1">
    <citation type="submission" date="2015-10" db="EMBL/GenBank/DDBJ databases">
        <authorList>
            <person name="Regsiter A."/>
            <person name="william w."/>
        </authorList>
    </citation>
    <scope>NUCLEOTIDE SEQUENCE [LARGE SCALE GENOMIC DNA]</scope>
</reference>
<evidence type="ECO:0000256" key="2">
    <source>
        <dbReference type="ARBA" id="ARBA00022692"/>
    </source>
</evidence>
<feature type="transmembrane region" description="Helical" evidence="5">
    <location>
        <begin position="183"/>
        <end position="201"/>
    </location>
</feature>
<dbReference type="Proteomes" id="UP000184315">
    <property type="component" value="Unassembled WGS sequence"/>
</dbReference>
<dbReference type="AlphaFoldDB" id="A0A1J1LIM0"/>
<protein>
    <submittedName>
        <fullName evidence="6">Isoprenylcysteine carboxyl methyltransferase</fullName>
    </submittedName>
</protein>
<dbReference type="InterPro" id="IPR052527">
    <property type="entry name" value="Metal_cation-efflux_comp"/>
</dbReference>
<dbReference type="InterPro" id="IPR007269">
    <property type="entry name" value="ICMT_MeTrfase"/>
</dbReference>
<feature type="transmembrane region" description="Helical" evidence="5">
    <location>
        <begin position="155"/>
        <end position="177"/>
    </location>
</feature>
<evidence type="ECO:0000256" key="1">
    <source>
        <dbReference type="ARBA" id="ARBA00004141"/>
    </source>
</evidence>
<evidence type="ECO:0000313" key="7">
    <source>
        <dbReference type="Proteomes" id="UP000184315"/>
    </source>
</evidence>
<keyword evidence="3 5" id="KW-1133">Transmembrane helix</keyword>
<keyword evidence="2 5" id="KW-0812">Transmembrane</keyword>
<evidence type="ECO:0000256" key="4">
    <source>
        <dbReference type="ARBA" id="ARBA00023136"/>
    </source>
</evidence>
<organism evidence="6 7">
    <name type="scientific">Planktothrix tepida PCC 9214</name>
    <dbReference type="NCBI Taxonomy" id="671072"/>
    <lineage>
        <taxon>Bacteria</taxon>
        <taxon>Bacillati</taxon>
        <taxon>Cyanobacteriota</taxon>
        <taxon>Cyanophyceae</taxon>
        <taxon>Oscillatoriophycideae</taxon>
        <taxon>Oscillatoriales</taxon>
        <taxon>Microcoleaceae</taxon>
        <taxon>Planktothrix</taxon>
    </lineage>
</organism>
<dbReference type="STRING" id="671072.PL9214430042"/>
<dbReference type="OrthoDB" id="9779233at2"/>
<keyword evidence="6" id="KW-0808">Transferase</keyword>
<dbReference type="RefSeq" id="WP_072718834.1">
    <property type="nucleotide sequence ID" value="NZ_LN889796.1"/>
</dbReference>
<keyword evidence="4 5" id="KW-0472">Membrane</keyword>
<feature type="transmembrane region" description="Helical" evidence="5">
    <location>
        <begin position="37"/>
        <end position="58"/>
    </location>
</feature>
<dbReference type="PANTHER" id="PTHR43847:SF1">
    <property type="entry name" value="BLL3993 PROTEIN"/>
    <property type="match status" value="1"/>
</dbReference>
<dbReference type="Gene3D" id="1.20.120.1630">
    <property type="match status" value="1"/>
</dbReference>
<evidence type="ECO:0000256" key="5">
    <source>
        <dbReference type="SAM" id="Phobius"/>
    </source>
</evidence>